<keyword evidence="2" id="KW-0812">Transmembrane</keyword>
<dbReference type="InterPro" id="IPR058581">
    <property type="entry name" value="TM_HPP"/>
</dbReference>
<dbReference type="Gene3D" id="3.10.580.10">
    <property type="entry name" value="CBS-domain"/>
    <property type="match status" value="1"/>
</dbReference>
<dbReference type="SUPFAM" id="SSF54631">
    <property type="entry name" value="CBS-domain pair"/>
    <property type="match status" value="1"/>
</dbReference>
<name>A0ABV7R2X2_9RHOB</name>
<feature type="transmembrane region" description="Helical" evidence="2">
    <location>
        <begin position="147"/>
        <end position="171"/>
    </location>
</feature>
<keyword evidence="2" id="KW-0472">Membrane</keyword>
<accession>A0ABV7R2X2</accession>
<comment type="caution">
    <text evidence="4">The sequence shown here is derived from an EMBL/GenBank/DDBJ whole genome shotgun (WGS) entry which is preliminary data.</text>
</comment>
<feature type="domain" description="CBS" evidence="3">
    <location>
        <begin position="333"/>
        <end position="390"/>
    </location>
</feature>
<protein>
    <submittedName>
        <fullName evidence="4">HPP family protein</fullName>
    </submittedName>
</protein>
<dbReference type="CDD" id="cd04600">
    <property type="entry name" value="CBS_pair_HPP_assoc"/>
    <property type="match status" value="1"/>
</dbReference>
<evidence type="ECO:0000313" key="4">
    <source>
        <dbReference type="EMBL" id="MFC3527646.1"/>
    </source>
</evidence>
<dbReference type="EMBL" id="JBHRXJ010000003">
    <property type="protein sequence ID" value="MFC3527646.1"/>
    <property type="molecule type" value="Genomic_DNA"/>
</dbReference>
<keyword evidence="5" id="KW-1185">Reference proteome</keyword>
<dbReference type="PANTHER" id="PTHR33741:SF5">
    <property type="entry name" value="TRANSMEMBRANE PROTEIN DDB_G0269096-RELATED"/>
    <property type="match status" value="1"/>
</dbReference>
<evidence type="ECO:0000256" key="1">
    <source>
        <dbReference type="PROSITE-ProRule" id="PRU00703"/>
    </source>
</evidence>
<gene>
    <name evidence="4" type="ORF">ACFOMH_05620</name>
</gene>
<dbReference type="InterPro" id="IPR046342">
    <property type="entry name" value="CBS_dom_sf"/>
</dbReference>
<sequence>MTETLGARLYRTLQALGPAIAAGSATEALRAGLGALVGLGVAGLFLLSPQADQTLGLYLIAPFGATSVLVFAVPNSPLAQPWSAVVGNAAAALVGVLACMIIADPAWRIALAVGLSVALMIPLRAVHPPAGAVAMTAAMNPEAIAKLGFGFVLAPVLAGTLVLVGIAMIYARATGRRYPFRQFDEPGPHGTADHPPEERLGLSKDELTQILQSHRQSLNLGVEDLARLIGAAELQAATHRTGPLSAADIMSRDLITVTPDTRLRKVAAIFQRHNFTSVPVVDDKGVFRGVIFQIHLIRRARENAFRQGGGLIPALARLIQPGGAAPTRAAQIMQVDTPHALPTTPVGALLPVLSSGNCDAVPVLDGDRIIGIVTQTDLISALARETLRPERANQFPNPPAPAH</sequence>
<dbReference type="InterPro" id="IPR000644">
    <property type="entry name" value="CBS_dom"/>
</dbReference>
<feature type="transmembrane region" description="Helical" evidence="2">
    <location>
        <begin position="28"/>
        <end position="48"/>
    </location>
</feature>
<evidence type="ECO:0000259" key="3">
    <source>
        <dbReference type="PROSITE" id="PS51371"/>
    </source>
</evidence>
<reference evidence="5" key="1">
    <citation type="journal article" date="2019" name="Int. J. Syst. Evol. Microbiol.">
        <title>The Global Catalogue of Microorganisms (GCM) 10K type strain sequencing project: providing services to taxonomists for standard genome sequencing and annotation.</title>
        <authorList>
            <consortium name="The Broad Institute Genomics Platform"/>
            <consortium name="The Broad Institute Genome Sequencing Center for Infectious Disease"/>
            <person name="Wu L."/>
            <person name="Ma J."/>
        </authorList>
    </citation>
    <scope>NUCLEOTIDE SEQUENCE [LARGE SCALE GENOMIC DNA]</scope>
    <source>
        <strain evidence="5">KCTC 42899</strain>
    </source>
</reference>
<feature type="transmembrane region" description="Helical" evidence="2">
    <location>
        <begin position="79"/>
        <end position="102"/>
    </location>
</feature>
<evidence type="ECO:0000256" key="2">
    <source>
        <dbReference type="SAM" id="Phobius"/>
    </source>
</evidence>
<evidence type="ECO:0000313" key="5">
    <source>
        <dbReference type="Proteomes" id="UP001595721"/>
    </source>
</evidence>
<dbReference type="RefSeq" id="WP_377743167.1">
    <property type="nucleotide sequence ID" value="NZ_JBHRXJ010000003.1"/>
</dbReference>
<organism evidence="4 5">
    <name type="scientific">Paracoccus mangrovi</name>
    <dbReference type="NCBI Taxonomy" id="1715645"/>
    <lineage>
        <taxon>Bacteria</taxon>
        <taxon>Pseudomonadati</taxon>
        <taxon>Pseudomonadota</taxon>
        <taxon>Alphaproteobacteria</taxon>
        <taxon>Rhodobacterales</taxon>
        <taxon>Paracoccaceae</taxon>
        <taxon>Paracoccus</taxon>
    </lineage>
</organism>
<dbReference type="InterPro" id="IPR007065">
    <property type="entry name" value="HPP"/>
</dbReference>
<dbReference type="PANTHER" id="PTHR33741">
    <property type="entry name" value="TRANSMEMBRANE PROTEIN DDB_G0269096-RELATED"/>
    <property type="match status" value="1"/>
</dbReference>
<dbReference type="Pfam" id="PF04982">
    <property type="entry name" value="TM_HPP"/>
    <property type="match status" value="1"/>
</dbReference>
<keyword evidence="2" id="KW-1133">Transmembrane helix</keyword>
<dbReference type="Proteomes" id="UP001595721">
    <property type="component" value="Unassembled WGS sequence"/>
</dbReference>
<dbReference type="PROSITE" id="PS51371">
    <property type="entry name" value="CBS"/>
    <property type="match status" value="2"/>
</dbReference>
<proteinExistence type="predicted"/>
<feature type="transmembrane region" description="Helical" evidence="2">
    <location>
        <begin position="55"/>
        <end position="73"/>
    </location>
</feature>
<dbReference type="SMART" id="SM00116">
    <property type="entry name" value="CBS"/>
    <property type="match status" value="2"/>
</dbReference>
<keyword evidence="1" id="KW-0129">CBS domain</keyword>
<feature type="domain" description="CBS" evidence="3">
    <location>
        <begin position="250"/>
        <end position="308"/>
    </location>
</feature>
<feature type="transmembrane region" description="Helical" evidence="2">
    <location>
        <begin position="109"/>
        <end position="127"/>
    </location>
</feature>
<dbReference type="Pfam" id="PF00571">
    <property type="entry name" value="CBS"/>
    <property type="match status" value="2"/>
</dbReference>